<keyword evidence="4" id="KW-0443">Lipid metabolism</keyword>
<dbReference type="VEuPathDB" id="FungiDB:BON22_2198"/>
<comment type="similarity">
    <text evidence="2 5">Belongs to the type-B carboxylesterase/lipase family.</text>
</comment>
<evidence type="ECO:0000313" key="7">
    <source>
        <dbReference type="EMBL" id="CDR37959.1"/>
    </source>
</evidence>
<dbReference type="ESTHER" id="cybfa-a0a061ak87">
    <property type="family name" value="Fungal_carboxylesterase_lipase"/>
</dbReference>
<dbReference type="EMBL" id="LK052886">
    <property type="protein sequence ID" value="CDR37959.1"/>
    <property type="molecule type" value="Genomic_DNA"/>
</dbReference>
<dbReference type="InterPro" id="IPR019819">
    <property type="entry name" value="Carboxylesterase_B_CS"/>
</dbReference>
<sequence>MGQPVSSLSSTPYTYKSPLGSFKGTLVLDDKTKKPMCYRFANIRYALPPTGDYRWEKPRPVPDDYDYSSYNYEEFGLPCPAPHVSNPNIDYLNSYTDKSEDCLYLNIWTPLSAIGKPGETLPVLFYIHGGWLQYGAASQSPIYDPSDLMSTPNLTSKYIIVSAGYRLNAFGFLSGEELGPEVSNFGLWDQRAALEWTAKNISNFGGDPDKITVSGLSAGSYSTFFQLAYEMYHPQEKQIIKQVVHFSNALAVQPKDTKETMAQFDEFCDKFGIDKTLDASTKLSELKKIDQHEIVKMIPEMKLHTFRAVTDDSFISKTLLADIKSGVYAKKLTDRNIKMIIGQVSNEPPLYGALNTPSTKSELVIQLENYYPKSTLDDLMEMYYPKDLTEDDPDFQKKLTDVFGLICADTQVTASTRGYLNNLIKGGFPLSSIHRYHIDFITKKSKATLAEHGVLSGVTHGMDQPLWFYAVSATGSIDEDESKCVLEFIKPYTDFICMKGIDWGTSDIQEVRSFNANGSVTIEKDGYWDEACEIADRIYDAQLK</sequence>
<keyword evidence="4" id="KW-0442">Lipid degradation</keyword>
<evidence type="ECO:0000256" key="1">
    <source>
        <dbReference type="ARBA" id="ARBA00001024"/>
    </source>
</evidence>
<gene>
    <name evidence="7" type="ORF">CYFA0S_01e19570g</name>
</gene>
<accession>A0A061AK87</accession>
<comment type="catalytic activity">
    <reaction evidence="1">
        <text>a triacylglycerol + H2O = a diacylglycerol + a fatty acid + H(+)</text>
        <dbReference type="Rhea" id="RHEA:12044"/>
        <dbReference type="ChEBI" id="CHEBI:15377"/>
        <dbReference type="ChEBI" id="CHEBI:15378"/>
        <dbReference type="ChEBI" id="CHEBI:17855"/>
        <dbReference type="ChEBI" id="CHEBI:18035"/>
        <dbReference type="ChEBI" id="CHEBI:28868"/>
        <dbReference type="EC" id="3.1.1.3"/>
    </reaction>
</comment>
<dbReference type="PROSITE" id="PS00122">
    <property type="entry name" value="CARBOXYLESTERASE_B_1"/>
    <property type="match status" value="1"/>
</dbReference>
<evidence type="ECO:0000256" key="3">
    <source>
        <dbReference type="ARBA" id="ARBA00022801"/>
    </source>
</evidence>
<dbReference type="Gene3D" id="3.40.50.1820">
    <property type="entry name" value="alpha/beta hydrolase"/>
    <property type="match status" value="1"/>
</dbReference>
<proteinExistence type="inferred from homology"/>
<dbReference type="PROSITE" id="PS00941">
    <property type="entry name" value="CARBOXYLESTERASE_B_2"/>
    <property type="match status" value="1"/>
</dbReference>
<dbReference type="PANTHER" id="PTHR43142:SF8">
    <property type="entry name" value="CARBOXYLIC ESTER HYDROLASE"/>
    <property type="match status" value="1"/>
</dbReference>
<protein>
    <recommendedName>
        <fullName evidence="5">Carboxylic ester hydrolase</fullName>
        <ecNumber evidence="5">3.1.1.-</ecNumber>
    </recommendedName>
</protein>
<evidence type="ECO:0000259" key="6">
    <source>
        <dbReference type="Pfam" id="PF00135"/>
    </source>
</evidence>
<dbReference type="SMR" id="A0A061AK87"/>
<reference evidence="7" key="1">
    <citation type="journal article" date="2014" name="Genome Announc.">
        <title>Genome sequence of the yeast Cyberlindnera fabianii (Hansenula fabianii).</title>
        <authorList>
            <person name="Freel K.C."/>
            <person name="Sarilar V."/>
            <person name="Neuveglise C."/>
            <person name="Devillers H."/>
            <person name="Friedrich A."/>
            <person name="Schacherer J."/>
        </authorList>
    </citation>
    <scope>NUCLEOTIDE SEQUENCE</scope>
    <source>
        <strain evidence="7">YJS4271</strain>
    </source>
</reference>
<dbReference type="AlphaFoldDB" id="A0A061AK87"/>
<dbReference type="PANTHER" id="PTHR43142">
    <property type="entry name" value="CARBOXYLIC ESTER HYDROLASE"/>
    <property type="match status" value="1"/>
</dbReference>
<dbReference type="InterPro" id="IPR002018">
    <property type="entry name" value="CarbesteraseB"/>
</dbReference>
<evidence type="ECO:0000256" key="2">
    <source>
        <dbReference type="ARBA" id="ARBA00005964"/>
    </source>
</evidence>
<dbReference type="OrthoDB" id="6846267at2759"/>
<dbReference type="InterPro" id="IPR029058">
    <property type="entry name" value="AB_hydrolase_fold"/>
</dbReference>
<feature type="domain" description="Carboxylesterase type B" evidence="6">
    <location>
        <begin position="18"/>
        <end position="496"/>
    </location>
</feature>
<dbReference type="SUPFAM" id="SSF53474">
    <property type="entry name" value="alpha/beta-Hydrolases"/>
    <property type="match status" value="1"/>
</dbReference>
<dbReference type="Pfam" id="PF00135">
    <property type="entry name" value="COesterase"/>
    <property type="match status" value="1"/>
</dbReference>
<keyword evidence="3 5" id="KW-0378">Hydrolase</keyword>
<evidence type="ECO:0000256" key="4">
    <source>
        <dbReference type="ARBA" id="ARBA00022963"/>
    </source>
</evidence>
<dbReference type="PhylomeDB" id="A0A061AK87"/>
<dbReference type="InterPro" id="IPR019826">
    <property type="entry name" value="Carboxylesterase_B_AS"/>
</dbReference>
<dbReference type="EC" id="3.1.1.-" evidence="5"/>
<evidence type="ECO:0000256" key="5">
    <source>
        <dbReference type="RuleBase" id="RU361235"/>
    </source>
</evidence>
<dbReference type="GO" id="GO:0004806">
    <property type="term" value="F:triacylglycerol lipase activity"/>
    <property type="evidence" value="ECO:0007669"/>
    <property type="project" value="UniProtKB-EC"/>
</dbReference>
<name>A0A061AK87_CYBFA</name>
<organism evidence="7">
    <name type="scientific">Cyberlindnera fabianii</name>
    <name type="common">Yeast</name>
    <name type="synonym">Hansenula fabianii</name>
    <dbReference type="NCBI Taxonomy" id="36022"/>
    <lineage>
        <taxon>Eukaryota</taxon>
        <taxon>Fungi</taxon>
        <taxon>Dikarya</taxon>
        <taxon>Ascomycota</taxon>
        <taxon>Saccharomycotina</taxon>
        <taxon>Saccharomycetes</taxon>
        <taxon>Phaffomycetales</taxon>
        <taxon>Phaffomycetaceae</taxon>
        <taxon>Cyberlindnera</taxon>
    </lineage>
</organism>
<dbReference type="GO" id="GO:0016042">
    <property type="term" value="P:lipid catabolic process"/>
    <property type="evidence" value="ECO:0007669"/>
    <property type="project" value="UniProtKB-KW"/>
</dbReference>